<dbReference type="GO" id="GO:0008270">
    <property type="term" value="F:zinc ion binding"/>
    <property type="evidence" value="ECO:0007669"/>
    <property type="project" value="UniProtKB-UniRule"/>
</dbReference>
<accession>A0A8S4Q2L0</accession>
<evidence type="ECO:0000313" key="11">
    <source>
        <dbReference type="Proteomes" id="UP000749559"/>
    </source>
</evidence>
<dbReference type="SMART" id="SM01057">
    <property type="entry name" value="Carb_anhydrase"/>
    <property type="match status" value="1"/>
</dbReference>
<dbReference type="GO" id="GO:0005886">
    <property type="term" value="C:plasma membrane"/>
    <property type="evidence" value="ECO:0007669"/>
    <property type="project" value="TreeGrafter"/>
</dbReference>
<dbReference type="PROSITE" id="PS00162">
    <property type="entry name" value="ALPHA_CA_1"/>
    <property type="match status" value="1"/>
</dbReference>
<comment type="caution">
    <text evidence="10">The sequence shown here is derived from an EMBL/GenBank/DDBJ whole genome shotgun (WGS) entry which is preliminary data.</text>
</comment>
<feature type="non-terminal residue" evidence="10">
    <location>
        <position position="170"/>
    </location>
</feature>
<dbReference type="GO" id="GO:0004089">
    <property type="term" value="F:carbonate dehydratase activity"/>
    <property type="evidence" value="ECO:0007669"/>
    <property type="project" value="UniProtKB-UniRule"/>
</dbReference>
<keyword evidence="5 8" id="KW-0862">Zinc</keyword>
<dbReference type="InterPro" id="IPR001148">
    <property type="entry name" value="CA_dom"/>
</dbReference>
<dbReference type="InterPro" id="IPR018338">
    <property type="entry name" value="Carbonic_anhydrase_a-class_CS"/>
</dbReference>
<dbReference type="Gene3D" id="3.10.200.10">
    <property type="entry name" value="Alpha carbonic anhydrase"/>
    <property type="match status" value="1"/>
</dbReference>
<evidence type="ECO:0000313" key="10">
    <source>
        <dbReference type="EMBL" id="CAH1800451.1"/>
    </source>
</evidence>
<organism evidence="10 11">
    <name type="scientific">Owenia fusiformis</name>
    <name type="common">Polychaete worm</name>
    <dbReference type="NCBI Taxonomy" id="6347"/>
    <lineage>
        <taxon>Eukaryota</taxon>
        <taxon>Metazoa</taxon>
        <taxon>Spiralia</taxon>
        <taxon>Lophotrochozoa</taxon>
        <taxon>Annelida</taxon>
        <taxon>Polychaeta</taxon>
        <taxon>Sedentaria</taxon>
        <taxon>Canalipalpata</taxon>
        <taxon>Sabellida</taxon>
        <taxon>Oweniida</taxon>
        <taxon>Oweniidae</taxon>
        <taxon>Owenia</taxon>
    </lineage>
</organism>
<dbReference type="Pfam" id="PF00194">
    <property type="entry name" value="Carb_anhydrase"/>
    <property type="match status" value="1"/>
</dbReference>
<evidence type="ECO:0000256" key="2">
    <source>
        <dbReference type="ARBA" id="ARBA00010718"/>
    </source>
</evidence>
<evidence type="ECO:0000256" key="6">
    <source>
        <dbReference type="ARBA" id="ARBA00023239"/>
    </source>
</evidence>
<dbReference type="InterPro" id="IPR036398">
    <property type="entry name" value="CA_dom_sf"/>
</dbReference>
<keyword evidence="6 8" id="KW-0456">Lyase</keyword>
<protein>
    <recommendedName>
        <fullName evidence="3 8">Carbonic anhydrase</fullName>
        <ecNumber evidence="3 8">4.2.1.1</ecNumber>
    </recommendedName>
</protein>
<evidence type="ECO:0000256" key="1">
    <source>
        <dbReference type="ARBA" id="ARBA00002904"/>
    </source>
</evidence>
<evidence type="ECO:0000256" key="4">
    <source>
        <dbReference type="ARBA" id="ARBA00022723"/>
    </source>
</evidence>
<dbReference type="Proteomes" id="UP000749559">
    <property type="component" value="Unassembled WGS sequence"/>
</dbReference>
<keyword evidence="11" id="KW-1185">Reference proteome</keyword>
<dbReference type="EC" id="4.2.1.1" evidence="3 8"/>
<evidence type="ECO:0000256" key="3">
    <source>
        <dbReference type="ARBA" id="ARBA00012925"/>
    </source>
</evidence>
<gene>
    <name evidence="10" type="ORF">OFUS_LOCUS24334</name>
</gene>
<dbReference type="AlphaFoldDB" id="A0A8S4Q2L0"/>
<proteinExistence type="inferred from homology"/>
<comment type="catalytic activity">
    <reaction evidence="7 8">
        <text>hydrogencarbonate + H(+) = CO2 + H2O</text>
        <dbReference type="Rhea" id="RHEA:10748"/>
        <dbReference type="ChEBI" id="CHEBI:15377"/>
        <dbReference type="ChEBI" id="CHEBI:15378"/>
        <dbReference type="ChEBI" id="CHEBI:16526"/>
        <dbReference type="ChEBI" id="CHEBI:17544"/>
        <dbReference type="EC" id="4.2.1.1"/>
    </reaction>
</comment>
<sequence>PFVGQYSILQAHFHWGEDSTKGSEHTVDGYRYPMEMHIVTKMKFGTSPCAELAVLGFFFEISNTDNPAWNDIITGLGEITMPDEETTLDYINLQDLLPSDMSEFYSYFGSLTTPPYSQIINWTVFKNTIKISEYQIAQFRNLLNGDEWSIVDNFRPVQLLNGRTVYSNCW</sequence>
<dbReference type="PANTHER" id="PTHR18952">
    <property type="entry name" value="CARBONIC ANHYDRASE"/>
    <property type="match status" value="1"/>
</dbReference>
<dbReference type="PANTHER" id="PTHR18952:SF265">
    <property type="entry name" value="CARBONIC ANHYDRASE"/>
    <property type="match status" value="1"/>
</dbReference>
<keyword evidence="4 8" id="KW-0479">Metal-binding</keyword>
<comment type="function">
    <text evidence="1 8">Reversible hydration of carbon dioxide.</text>
</comment>
<name>A0A8S4Q2L0_OWEFU</name>
<evidence type="ECO:0000256" key="8">
    <source>
        <dbReference type="RuleBase" id="RU367011"/>
    </source>
</evidence>
<evidence type="ECO:0000256" key="5">
    <source>
        <dbReference type="ARBA" id="ARBA00022833"/>
    </source>
</evidence>
<reference evidence="10" key="1">
    <citation type="submission" date="2022-03" db="EMBL/GenBank/DDBJ databases">
        <authorList>
            <person name="Martin C."/>
        </authorList>
    </citation>
    <scope>NUCLEOTIDE SEQUENCE</scope>
</reference>
<dbReference type="SUPFAM" id="SSF51069">
    <property type="entry name" value="Carbonic anhydrase"/>
    <property type="match status" value="1"/>
</dbReference>
<dbReference type="InterPro" id="IPR023561">
    <property type="entry name" value="Carbonic_anhydrase_a-class"/>
</dbReference>
<feature type="domain" description="Alpha-carbonic anhydrase" evidence="9">
    <location>
        <begin position="1"/>
        <end position="169"/>
    </location>
</feature>
<comment type="similarity">
    <text evidence="2 8">Belongs to the alpha-carbonic anhydrase family.</text>
</comment>
<dbReference type="EMBL" id="CAIIXF020000012">
    <property type="protein sequence ID" value="CAH1800451.1"/>
    <property type="molecule type" value="Genomic_DNA"/>
</dbReference>
<dbReference type="PROSITE" id="PS51144">
    <property type="entry name" value="ALPHA_CA_2"/>
    <property type="match status" value="1"/>
</dbReference>
<comment type="cofactor">
    <cofactor evidence="8">
        <name>Zn(2+)</name>
        <dbReference type="ChEBI" id="CHEBI:29105"/>
    </cofactor>
</comment>
<evidence type="ECO:0000256" key="7">
    <source>
        <dbReference type="ARBA" id="ARBA00048348"/>
    </source>
</evidence>
<dbReference type="CDD" id="cd00326">
    <property type="entry name" value="alpha_CA"/>
    <property type="match status" value="1"/>
</dbReference>
<evidence type="ECO:0000259" key="9">
    <source>
        <dbReference type="PROSITE" id="PS51144"/>
    </source>
</evidence>